<dbReference type="RefSeq" id="WP_058461561.1">
    <property type="nucleotide sequence ID" value="NZ_CAAAHS010000004.1"/>
</dbReference>
<sequence length="85" mass="10101">MTTYTYKGFEVVYEIEQVNHEGTLFKADAHVIPKDDCNNLEVSTRFHTEYPTKNGVQKEIKKLVENYIDFEWKKLNEMKQAENQI</sequence>
<proteinExistence type="predicted"/>
<dbReference type="Proteomes" id="UP000281170">
    <property type="component" value="Plasmid 12"/>
</dbReference>
<accession>A0A0W0R463</accession>
<dbReference type="Proteomes" id="UP000054859">
    <property type="component" value="Unassembled WGS sequence"/>
</dbReference>
<evidence type="ECO:0000313" key="3">
    <source>
        <dbReference type="Proteomes" id="UP000054859"/>
    </source>
</evidence>
<dbReference type="STRING" id="45056.Lade_0489"/>
<dbReference type="AlphaFoldDB" id="A0A0W0R463"/>
<keyword evidence="3" id="KW-1185">Reference proteome</keyword>
<evidence type="ECO:0000313" key="2">
    <source>
        <dbReference type="EMBL" id="VEH85261.1"/>
    </source>
</evidence>
<evidence type="ECO:0000313" key="1">
    <source>
        <dbReference type="EMBL" id="KTC65831.1"/>
    </source>
</evidence>
<organism evidence="1 3">
    <name type="scientific">Legionella adelaidensis</name>
    <dbReference type="NCBI Taxonomy" id="45056"/>
    <lineage>
        <taxon>Bacteria</taxon>
        <taxon>Pseudomonadati</taxon>
        <taxon>Pseudomonadota</taxon>
        <taxon>Gammaproteobacteria</taxon>
        <taxon>Legionellales</taxon>
        <taxon>Legionellaceae</taxon>
        <taxon>Legionella</taxon>
    </lineage>
</organism>
<reference evidence="2 4" key="2">
    <citation type="submission" date="2018-12" db="EMBL/GenBank/DDBJ databases">
        <authorList>
            <consortium name="Pathogen Informatics"/>
        </authorList>
    </citation>
    <scope>NUCLEOTIDE SEQUENCE [LARGE SCALE GENOMIC DNA]</scope>
    <source>
        <strain evidence="2 4">NCTC12735</strain>
        <plasmid evidence="4">12</plasmid>
    </source>
</reference>
<reference evidence="1 3" key="1">
    <citation type="submission" date="2015-11" db="EMBL/GenBank/DDBJ databases">
        <title>Identification of large and diverse effector repertoires of 38 Legionella species.</title>
        <authorList>
            <person name="Burstein D."/>
            <person name="Amaro F."/>
            <person name="Zusman T."/>
            <person name="Lifshitz Z."/>
            <person name="Cohen O."/>
            <person name="Gilbert J.A."/>
            <person name="Pupko T."/>
            <person name="Shuman H.A."/>
            <person name="Segal G."/>
        </authorList>
    </citation>
    <scope>NUCLEOTIDE SEQUENCE [LARGE SCALE GENOMIC DNA]</scope>
    <source>
        <strain evidence="1 3">1762-AUS-E</strain>
    </source>
</reference>
<protein>
    <submittedName>
        <fullName evidence="1">Uncharacterized protein</fullName>
    </submittedName>
</protein>
<dbReference type="EMBL" id="LNKA01000001">
    <property type="protein sequence ID" value="KTC65831.1"/>
    <property type="molecule type" value="Genomic_DNA"/>
</dbReference>
<geneLocation type="plasmid" evidence="2 4">
    <name>12</name>
</geneLocation>
<dbReference type="EMBL" id="LR134421">
    <property type="protein sequence ID" value="VEH85261.1"/>
    <property type="molecule type" value="Genomic_DNA"/>
</dbReference>
<name>A0A0W0R463_9GAMM</name>
<dbReference type="PATRIC" id="fig|45056.6.peg.509"/>
<dbReference type="KEGG" id="ladl:NCTC12735_00887"/>
<keyword evidence="2" id="KW-0614">Plasmid</keyword>
<gene>
    <name evidence="1" type="ORF">Lade_0489</name>
    <name evidence="2" type="ORF">NCTC12735_00887</name>
</gene>
<evidence type="ECO:0000313" key="4">
    <source>
        <dbReference type="Proteomes" id="UP000281170"/>
    </source>
</evidence>
<dbReference type="OrthoDB" id="5648060at2"/>